<keyword evidence="3" id="KW-1185">Reference proteome</keyword>
<proteinExistence type="predicted"/>
<evidence type="ECO:0000256" key="1">
    <source>
        <dbReference type="SAM" id="Phobius"/>
    </source>
</evidence>
<evidence type="ECO:0000313" key="3">
    <source>
        <dbReference type="Proteomes" id="UP000013827"/>
    </source>
</evidence>
<protein>
    <submittedName>
        <fullName evidence="2">Uncharacterized protein</fullName>
    </submittedName>
</protein>
<dbReference type="KEGG" id="ehx:EMIHUDRAFT_221918"/>
<dbReference type="AlphaFoldDB" id="A0A0D3HXL9"/>
<dbReference type="Pfam" id="PF13347">
    <property type="entry name" value="MFS_2"/>
    <property type="match status" value="1"/>
</dbReference>
<dbReference type="HOGENOM" id="CLU_720475_0_0_1"/>
<dbReference type="SUPFAM" id="SSF103473">
    <property type="entry name" value="MFS general substrate transporter"/>
    <property type="match status" value="1"/>
</dbReference>
<feature type="transmembrane region" description="Helical" evidence="1">
    <location>
        <begin position="66"/>
        <end position="86"/>
    </location>
</feature>
<name>A0A0D3HXL9_EMIH1</name>
<reference evidence="2" key="2">
    <citation type="submission" date="2024-10" db="UniProtKB">
        <authorList>
            <consortium name="EnsemblProtists"/>
        </authorList>
    </citation>
    <scope>IDENTIFICATION</scope>
</reference>
<feature type="transmembrane region" description="Helical" evidence="1">
    <location>
        <begin position="40"/>
        <end position="60"/>
    </location>
</feature>
<dbReference type="PaxDb" id="2903-EOD03754"/>
<keyword evidence="1" id="KW-1133">Transmembrane helix</keyword>
<reference evidence="3" key="1">
    <citation type="journal article" date="2013" name="Nature">
        <title>Pan genome of the phytoplankton Emiliania underpins its global distribution.</title>
        <authorList>
            <person name="Read B.A."/>
            <person name="Kegel J."/>
            <person name="Klute M.J."/>
            <person name="Kuo A."/>
            <person name="Lefebvre S.C."/>
            <person name="Maumus F."/>
            <person name="Mayer C."/>
            <person name="Miller J."/>
            <person name="Monier A."/>
            <person name="Salamov A."/>
            <person name="Young J."/>
            <person name="Aguilar M."/>
            <person name="Claverie J.M."/>
            <person name="Frickenhaus S."/>
            <person name="Gonzalez K."/>
            <person name="Herman E.K."/>
            <person name="Lin Y.C."/>
            <person name="Napier J."/>
            <person name="Ogata H."/>
            <person name="Sarno A.F."/>
            <person name="Shmutz J."/>
            <person name="Schroeder D."/>
            <person name="de Vargas C."/>
            <person name="Verret F."/>
            <person name="von Dassow P."/>
            <person name="Valentin K."/>
            <person name="Van de Peer Y."/>
            <person name="Wheeler G."/>
            <person name="Dacks J.B."/>
            <person name="Delwiche C.F."/>
            <person name="Dyhrman S.T."/>
            <person name="Glockner G."/>
            <person name="John U."/>
            <person name="Richards T."/>
            <person name="Worden A.Z."/>
            <person name="Zhang X."/>
            <person name="Grigoriev I.V."/>
            <person name="Allen A.E."/>
            <person name="Bidle K."/>
            <person name="Borodovsky M."/>
            <person name="Bowler C."/>
            <person name="Brownlee C."/>
            <person name="Cock J.M."/>
            <person name="Elias M."/>
            <person name="Gladyshev V.N."/>
            <person name="Groth M."/>
            <person name="Guda C."/>
            <person name="Hadaegh A."/>
            <person name="Iglesias-Rodriguez M.D."/>
            <person name="Jenkins J."/>
            <person name="Jones B.M."/>
            <person name="Lawson T."/>
            <person name="Leese F."/>
            <person name="Lindquist E."/>
            <person name="Lobanov A."/>
            <person name="Lomsadze A."/>
            <person name="Malik S.B."/>
            <person name="Marsh M.E."/>
            <person name="Mackinder L."/>
            <person name="Mock T."/>
            <person name="Mueller-Roeber B."/>
            <person name="Pagarete A."/>
            <person name="Parker M."/>
            <person name="Probert I."/>
            <person name="Quesneville H."/>
            <person name="Raines C."/>
            <person name="Rensing S.A."/>
            <person name="Riano-Pachon D.M."/>
            <person name="Richier S."/>
            <person name="Rokitta S."/>
            <person name="Shiraiwa Y."/>
            <person name="Soanes D.M."/>
            <person name="van der Giezen M."/>
            <person name="Wahlund T.M."/>
            <person name="Williams B."/>
            <person name="Wilson W."/>
            <person name="Wolfe G."/>
            <person name="Wurch L.L."/>
        </authorList>
    </citation>
    <scope>NUCLEOTIDE SEQUENCE</scope>
</reference>
<sequence>MKMEDWASLYFTLVLVILFASLLGTPLVWYLTRRFGKREVLMYVSGACCPFFFAFFFVPPQSFPTAVIYVAGVFVGLLTVVMFVVLDSMLADIIDYDALHTGKRSEGVYTVAETNLQQEGESVKHAVTLKVIGGVVPLLLMSAVGFENNGGCECGCGVACDEAYMRWKCPGDIGYSCDGQSTFDSPPLFGEVGRQAPCVDQGSDAVAWSSDAVVWIIRAFLFALSGVCLLLVCLGAKIYPITKAAHSAILDATESLAAGGEATDPLTGKAVVRREHFSARELSLSSHWLKTQLRLLLWLGAFIAILAGMAASGGEARQYIVAIGAICLLRPLCTLCGAQRAICCSALFVLVPWDAARLQVLLKMSRAERAVGPSAEEKDNSARS</sequence>
<keyword evidence="1" id="KW-0812">Transmembrane</keyword>
<dbReference type="EnsemblProtists" id="EOD03754">
    <property type="protein sequence ID" value="EOD03754"/>
    <property type="gene ID" value="EMIHUDRAFT_221918"/>
</dbReference>
<dbReference type="RefSeq" id="XP_005756183.1">
    <property type="nucleotide sequence ID" value="XM_005756126.1"/>
</dbReference>
<dbReference type="Proteomes" id="UP000013827">
    <property type="component" value="Unassembled WGS sequence"/>
</dbReference>
<feature type="transmembrane region" description="Helical" evidence="1">
    <location>
        <begin position="6"/>
        <end position="31"/>
    </location>
</feature>
<keyword evidence="1" id="KW-0472">Membrane</keyword>
<dbReference type="GeneID" id="17249929"/>
<dbReference type="Gene3D" id="1.20.1250.20">
    <property type="entry name" value="MFS general substrate transporter like domains"/>
    <property type="match status" value="1"/>
</dbReference>
<evidence type="ECO:0000313" key="2">
    <source>
        <dbReference type="EnsemblProtists" id="EOD03754"/>
    </source>
</evidence>
<feature type="transmembrane region" description="Helical" evidence="1">
    <location>
        <begin position="295"/>
        <end position="313"/>
    </location>
</feature>
<organism evidence="2 3">
    <name type="scientific">Emiliania huxleyi (strain CCMP1516)</name>
    <dbReference type="NCBI Taxonomy" id="280463"/>
    <lineage>
        <taxon>Eukaryota</taxon>
        <taxon>Haptista</taxon>
        <taxon>Haptophyta</taxon>
        <taxon>Prymnesiophyceae</taxon>
        <taxon>Isochrysidales</taxon>
        <taxon>Noelaerhabdaceae</taxon>
        <taxon>Emiliania</taxon>
    </lineage>
</organism>
<accession>A0A0D3HXL9</accession>
<dbReference type="InterPro" id="IPR036259">
    <property type="entry name" value="MFS_trans_sf"/>
</dbReference>
<feature type="transmembrane region" description="Helical" evidence="1">
    <location>
        <begin position="212"/>
        <end position="234"/>
    </location>
</feature>